<comment type="similarity">
    <text evidence="2">Belongs to the glycosyl hydrolase 81 family.</text>
</comment>
<feature type="region of interest" description="Disordered" evidence="9">
    <location>
        <begin position="44"/>
        <end position="63"/>
    </location>
</feature>
<dbReference type="eggNOG" id="COG5498">
    <property type="taxonomic scope" value="Bacteria"/>
</dbReference>
<keyword evidence="6 11" id="KW-0326">Glycosidase</keyword>
<dbReference type="PANTHER" id="PTHR31983">
    <property type="entry name" value="ENDO-1,3(4)-BETA-GLUCANASE 1"/>
    <property type="match status" value="1"/>
</dbReference>
<evidence type="ECO:0000256" key="8">
    <source>
        <dbReference type="ARBA" id="ARBA00023326"/>
    </source>
</evidence>
<dbReference type="Gene3D" id="2.70.98.30">
    <property type="entry name" value="Golgi alpha-mannosidase II, domain 4"/>
    <property type="match status" value="1"/>
</dbReference>
<dbReference type="Pfam" id="PF17652">
    <property type="entry name" value="Glyco_hydro81C"/>
    <property type="match status" value="1"/>
</dbReference>
<dbReference type="RefSeq" id="WP_015747128.1">
    <property type="nucleotide sequence ID" value="NC_013235.1"/>
</dbReference>
<evidence type="ECO:0000259" key="10">
    <source>
        <dbReference type="Pfam" id="PF17652"/>
    </source>
</evidence>
<dbReference type="PANTHER" id="PTHR31983:SF0">
    <property type="entry name" value="GLUCAN ENDO-1,3-BETA-D-GLUCOSIDASE 2"/>
    <property type="match status" value="1"/>
</dbReference>
<dbReference type="InParanoid" id="C8XGP3"/>
<comment type="catalytic activity">
    <reaction evidence="1">
        <text>Hydrolysis of (1-&gt;3)-beta-D-glucosidic linkages in (1-&gt;3)-beta-D-glucans.</text>
        <dbReference type="EC" id="3.2.1.39"/>
    </reaction>
</comment>
<evidence type="ECO:0000256" key="4">
    <source>
        <dbReference type="ARBA" id="ARBA00022801"/>
    </source>
</evidence>
<sequence precursor="true">MTINDTDRTSISARTSPFTKYRVLTKPLLLVAGAALIAGCTATGGSGSATSTTATGSGSGAAATAAPAPDITADLASITTKDVAKISPTRLADGLVAPTNRWFSGLVFGDKPQPVFPLPLSAALTDQGFALGLPTITDSAKTIMGGTNPQIQVPLGASSMKVTGYDTLTVTSTYYDGSGSELGSVLLAQGSPFVTYTAASDQTLAIEPIFKAGSTAGLYTTNVAGHDYGLVVGGGASVDDAGKVTLTSGSTITLYGVPDGADAASLATAAADPVTGGSVDYSVDGDQVTTTLKYTTKNGGDTAIMPMAGQTVATGTKGAGSYQTIYGTADVYTGTSLTTSAPLTEPSYQLDVSNLSDEDKAALVEQVKTDAAAIDFTATDTYFGGKYLYRGANLMTLAEQLGVDDVAKDLRTKLTAELTMWFDPKRCATEATKCFVYDDQIKSLIGQEASFGSDELNDHHFHYGYLIYAAAVVSANDSALADKIAPVVDLAVADIASARASSAFPQYRNFDPYSGHAWASGSSPFADGNNQESSSEAVNAWNAVALWAKVRGNTELQNQATWMMSTEANAAKLYWTNTDTSEFPAFTGSIAALNWGGKRDYATWFSAEPGAMLGIQLLPMGSYSTYLAGDADRIKANLEQGAAGGYGVQFGEYMAQYLALADPAAARSELANLPAEIDNATTKSYVMAYVFSRSDSSGS</sequence>
<accession>C8XGP3</accession>
<dbReference type="PROSITE" id="PS52008">
    <property type="entry name" value="GH81"/>
    <property type="match status" value="1"/>
</dbReference>
<dbReference type="EC" id="3.2.1.39" evidence="3"/>
<reference evidence="11 12" key="2">
    <citation type="journal article" date="2010" name="Stand. Genomic Sci.">
        <title>Complete genome sequence of Nakamurella multipartita type strain (Y-104).</title>
        <authorList>
            <person name="Tice H."/>
            <person name="Mayilraj S."/>
            <person name="Sims D."/>
            <person name="Lapidus A."/>
            <person name="Nolan M."/>
            <person name="Lucas S."/>
            <person name="Glavina Del Rio T."/>
            <person name="Copeland A."/>
            <person name="Cheng J.F."/>
            <person name="Meincke L."/>
            <person name="Bruce D."/>
            <person name="Goodwin L."/>
            <person name="Pitluck S."/>
            <person name="Ivanova N."/>
            <person name="Mavromatis K."/>
            <person name="Ovchinnikova G."/>
            <person name="Pati A."/>
            <person name="Chen A."/>
            <person name="Palaniappan K."/>
            <person name="Land M."/>
            <person name="Hauser L."/>
            <person name="Chang Y.J."/>
            <person name="Jeffries C.D."/>
            <person name="Detter J.C."/>
            <person name="Brettin T."/>
            <person name="Rohde M."/>
            <person name="Goker M."/>
            <person name="Bristow J."/>
            <person name="Eisen J.A."/>
            <person name="Markowitz V."/>
            <person name="Hugenholtz P."/>
            <person name="Kyrpides N.C."/>
            <person name="Klenk H.P."/>
            <person name="Chen F."/>
        </authorList>
    </citation>
    <scope>NUCLEOTIDE SEQUENCE [LARGE SCALE GENOMIC DNA]</scope>
    <source>
        <strain evidence="12">ATCC 700099 / DSM 44233 / CIP 104796 / JCM 9543 / NBRC 105858 / Y-104</strain>
    </source>
</reference>
<feature type="domain" description="Glycosyl hydrolase family 81 C-terminal" evidence="10">
    <location>
        <begin position="361"/>
        <end position="630"/>
    </location>
</feature>
<dbReference type="InterPro" id="IPR005200">
    <property type="entry name" value="Endo-beta-glucanase"/>
</dbReference>
<keyword evidence="4 11" id="KW-0378">Hydrolase</keyword>
<dbReference type="GO" id="GO:0042973">
    <property type="term" value="F:glucan endo-1,3-beta-D-glucosidase activity"/>
    <property type="evidence" value="ECO:0007669"/>
    <property type="project" value="UniProtKB-EC"/>
</dbReference>
<keyword evidence="5" id="KW-0119">Carbohydrate metabolism</keyword>
<keyword evidence="8" id="KW-0624">Polysaccharide degradation</keyword>
<evidence type="ECO:0000313" key="12">
    <source>
        <dbReference type="Proteomes" id="UP000002218"/>
    </source>
</evidence>
<dbReference type="KEGG" id="nml:Namu_1836"/>
<proteinExistence type="inferred from homology"/>
<evidence type="ECO:0000256" key="2">
    <source>
        <dbReference type="ARBA" id="ARBA00010730"/>
    </source>
</evidence>
<reference evidence="12" key="1">
    <citation type="submission" date="2009-09" db="EMBL/GenBank/DDBJ databases">
        <title>The complete genome of Nakamurella multipartita DSM 44233.</title>
        <authorList>
            <consortium name="US DOE Joint Genome Institute (JGI-PGF)"/>
            <person name="Lucas S."/>
            <person name="Copeland A."/>
            <person name="Lapidus A."/>
            <person name="Glavina del Rio T."/>
            <person name="Dalin E."/>
            <person name="Tice H."/>
            <person name="Bruce D."/>
            <person name="Goodwin L."/>
            <person name="Pitluck S."/>
            <person name="Kyrpides N."/>
            <person name="Mavromatis K."/>
            <person name="Ivanova N."/>
            <person name="Ovchinnikova G."/>
            <person name="Sims D."/>
            <person name="Meincke L."/>
            <person name="Brettin T."/>
            <person name="Detter J.C."/>
            <person name="Han C."/>
            <person name="Larimer F."/>
            <person name="Land M."/>
            <person name="Hauser L."/>
            <person name="Markowitz V."/>
            <person name="Cheng J.-F."/>
            <person name="Hugenholtz P."/>
            <person name="Woyke T."/>
            <person name="Wu D."/>
            <person name="Klenk H.-P."/>
            <person name="Eisen J.A."/>
        </authorList>
    </citation>
    <scope>NUCLEOTIDE SEQUENCE [LARGE SCALE GENOMIC DNA]</scope>
    <source>
        <strain evidence="12">ATCC 700099 / DSM 44233 / CIP 104796 / JCM 9543 / NBRC 105858 / Y-104</strain>
    </source>
</reference>
<dbReference type="STRING" id="479431.Namu_1836"/>
<dbReference type="Proteomes" id="UP000002218">
    <property type="component" value="Chromosome"/>
</dbReference>
<dbReference type="CAZy" id="GH81">
    <property type="family name" value="Glycoside Hydrolase Family 81"/>
</dbReference>
<protein>
    <recommendedName>
        <fullName evidence="3">glucan endo-1,3-beta-D-glucosidase</fullName>
        <ecNumber evidence="3">3.2.1.39</ecNumber>
    </recommendedName>
</protein>
<evidence type="ECO:0000256" key="1">
    <source>
        <dbReference type="ARBA" id="ARBA00000382"/>
    </source>
</evidence>
<keyword evidence="12" id="KW-1185">Reference proteome</keyword>
<dbReference type="EMBL" id="CP001737">
    <property type="protein sequence ID" value="ACV78226.1"/>
    <property type="molecule type" value="Genomic_DNA"/>
</dbReference>
<organism evidence="11 12">
    <name type="scientific">Nakamurella multipartita (strain ATCC 700099 / DSM 44233 / CIP 104796 / JCM 9543 / NBRC 105858 / Y-104)</name>
    <name type="common">Microsphaera multipartita</name>
    <dbReference type="NCBI Taxonomy" id="479431"/>
    <lineage>
        <taxon>Bacteria</taxon>
        <taxon>Bacillati</taxon>
        <taxon>Actinomycetota</taxon>
        <taxon>Actinomycetes</taxon>
        <taxon>Nakamurellales</taxon>
        <taxon>Nakamurellaceae</taxon>
        <taxon>Nakamurella</taxon>
    </lineage>
</organism>
<name>C8XGP3_NAKMY</name>
<dbReference type="GO" id="GO:0052861">
    <property type="term" value="F:endo-1,3(4)-beta-glucanase activity"/>
    <property type="evidence" value="ECO:0007669"/>
    <property type="project" value="InterPro"/>
</dbReference>
<dbReference type="GO" id="GO:0071555">
    <property type="term" value="P:cell wall organization"/>
    <property type="evidence" value="ECO:0007669"/>
    <property type="project" value="UniProtKB-KW"/>
</dbReference>
<dbReference type="AlphaFoldDB" id="C8XGP3"/>
<gene>
    <name evidence="11" type="ordered locus">Namu_1836</name>
</gene>
<feature type="compositionally biased region" description="Low complexity" evidence="9">
    <location>
        <begin position="48"/>
        <end position="63"/>
    </location>
</feature>
<evidence type="ECO:0000256" key="5">
    <source>
        <dbReference type="ARBA" id="ARBA00023277"/>
    </source>
</evidence>
<dbReference type="InterPro" id="IPR040720">
    <property type="entry name" value="GH81_C"/>
</dbReference>
<evidence type="ECO:0000256" key="9">
    <source>
        <dbReference type="SAM" id="MobiDB-lite"/>
    </source>
</evidence>
<evidence type="ECO:0000256" key="6">
    <source>
        <dbReference type="ARBA" id="ARBA00023295"/>
    </source>
</evidence>
<evidence type="ECO:0000256" key="3">
    <source>
        <dbReference type="ARBA" id="ARBA00012780"/>
    </source>
</evidence>
<evidence type="ECO:0000256" key="7">
    <source>
        <dbReference type="ARBA" id="ARBA00023316"/>
    </source>
</evidence>
<dbReference type="GO" id="GO:0000272">
    <property type="term" value="P:polysaccharide catabolic process"/>
    <property type="evidence" value="ECO:0007669"/>
    <property type="project" value="UniProtKB-KW"/>
</dbReference>
<evidence type="ECO:0000313" key="11">
    <source>
        <dbReference type="EMBL" id="ACV78226.1"/>
    </source>
</evidence>
<dbReference type="HOGENOM" id="CLU_005482_4_0_11"/>
<keyword evidence="7" id="KW-0961">Cell wall biogenesis/degradation</keyword>
<dbReference type="OrthoDB" id="5480482at2"/>